<evidence type="ECO:0000256" key="9">
    <source>
        <dbReference type="ARBA" id="ARBA00034290"/>
    </source>
</evidence>
<dbReference type="InterPro" id="IPR050706">
    <property type="entry name" value="Cyclic-di-GMP_PDE-like"/>
</dbReference>
<keyword evidence="8 10" id="KW-0472">Membrane</keyword>
<feature type="domain" description="EAL" evidence="11">
    <location>
        <begin position="268"/>
        <end position="516"/>
    </location>
</feature>
<dbReference type="EC" id="3.1.4.52" evidence="2"/>
<dbReference type="SUPFAM" id="SSF141868">
    <property type="entry name" value="EAL domain-like"/>
    <property type="match status" value="1"/>
</dbReference>
<evidence type="ECO:0000256" key="2">
    <source>
        <dbReference type="ARBA" id="ARBA00012282"/>
    </source>
</evidence>
<dbReference type="PANTHER" id="PTHR33121">
    <property type="entry name" value="CYCLIC DI-GMP PHOSPHODIESTERASE PDEF"/>
    <property type="match status" value="1"/>
</dbReference>
<keyword evidence="4" id="KW-0973">c-di-GMP</keyword>
<evidence type="ECO:0000256" key="8">
    <source>
        <dbReference type="ARBA" id="ARBA00023136"/>
    </source>
</evidence>
<comment type="subcellular location">
    <subcellularLocation>
        <location evidence="1">Cell membrane</location>
        <topology evidence="1">Multi-pass membrane protein</topology>
    </subcellularLocation>
</comment>
<dbReference type="Proteomes" id="UP001466893">
    <property type="component" value="Chromosome"/>
</dbReference>
<dbReference type="RefSeq" id="WP_342321838.1">
    <property type="nucleotide sequence ID" value="NZ_CP151800.1"/>
</dbReference>
<protein>
    <recommendedName>
        <fullName evidence="2">cyclic-guanylate-specific phosphodiesterase</fullName>
        <ecNumber evidence="2">3.1.4.52</ecNumber>
    </recommendedName>
</protein>
<keyword evidence="5 10" id="KW-0812">Transmembrane</keyword>
<keyword evidence="13" id="KW-1185">Reference proteome</keyword>
<keyword evidence="3" id="KW-1003">Cell membrane</keyword>
<evidence type="ECO:0000256" key="4">
    <source>
        <dbReference type="ARBA" id="ARBA00022636"/>
    </source>
</evidence>
<evidence type="ECO:0000256" key="7">
    <source>
        <dbReference type="ARBA" id="ARBA00022989"/>
    </source>
</evidence>
<sequence length="519" mass="58426">MTNRRLVSLITAVLALAVFLPVGLSIWMTHRQAEETFMNDLDTYASLAEMRTQRVVDQSKDALRELDTWRGTPCTPDHLLTMRRISYSWRYVREVFYINDRQPLCSSLAADSRIPPFPSPEKTTADGFRAWLTRHNDLGLSQYMIAIGSKHHVVMIDPRSFIDVLSYSSPPKNVALISTKTHQLIAGSSELTPQMLAQITQTGPTKVVTDRSAYVIQRDTDMGLAIVTWMPVEPLEKNWHHLLMIWLPIGLLMSVLIALVLLRVLHRLQSPRAQLQDAIHSREITVFYQPIVALGNGRMVGAEALARWQQKDGSWLAPDSFIPLAQHSGLIPQLTHLVVETVFETLGPWLQRHPEHHISINLEPSDLLNPALPALLARLLELWQLSPSQIALEITERGFADPAVSGPAIATLREAGHAIYIDDFGTGYCSLSYLQNLDVDIIKIDKSFVDALEFKTVTPHIIEMAKALRLAMVAEGIETEGQLQWLTRYGVEYGQGWLYSKALPAEEFVRWAENNLRGA</sequence>
<evidence type="ECO:0000313" key="13">
    <source>
        <dbReference type="Proteomes" id="UP001466893"/>
    </source>
</evidence>
<proteinExistence type="predicted"/>
<dbReference type="InterPro" id="IPR035919">
    <property type="entry name" value="EAL_sf"/>
</dbReference>
<feature type="transmembrane region" description="Helical" evidence="10">
    <location>
        <begin position="243"/>
        <end position="265"/>
    </location>
</feature>
<organism evidence="12 13">
    <name type="scientific">Kosakonia calanthes</name>
    <dbReference type="NCBI Taxonomy" id="3139408"/>
    <lineage>
        <taxon>Bacteria</taxon>
        <taxon>Pseudomonadati</taxon>
        <taxon>Pseudomonadota</taxon>
        <taxon>Gammaproteobacteria</taxon>
        <taxon>Enterobacterales</taxon>
        <taxon>Enterobacteriaceae</taxon>
        <taxon>Kosakonia</taxon>
    </lineage>
</organism>
<dbReference type="InterPro" id="IPR024744">
    <property type="entry name" value="CSS-motif_dom"/>
</dbReference>
<evidence type="ECO:0000256" key="1">
    <source>
        <dbReference type="ARBA" id="ARBA00004651"/>
    </source>
</evidence>
<dbReference type="CDD" id="cd01948">
    <property type="entry name" value="EAL"/>
    <property type="match status" value="1"/>
</dbReference>
<dbReference type="Pfam" id="PF00563">
    <property type="entry name" value="EAL"/>
    <property type="match status" value="1"/>
</dbReference>
<dbReference type="Pfam" id="PF12792">
    <property type="entry name" value="CSS-motif"/>
    <property type="match status" value="1"/>
</dbReference>
<evidence type="ECO:0000259" key="11">
    <source>
        <dbReference type="PROSITE" id="PS50883"/>
    </source>
</evidence>
<accession>A0ABZ3B246</accession>
<dbReference type="PROSITE" id="PS50883">
    <property type="entry name" value="EAL"/>
    <property type="match status" value="1"/>
</dbReference>
<evidence type="ECO:0000313" key="12">
    <source>
        <dbReference type="EMBL" id="WZV97259.1"/>
    </source>
</evidence>
<dbReference type="Gene3D" id="3.20.20.450">
    <property type="entry name" value="EAL domain"/>
    <property type="match status" value="1"/>
</dbReference>
<name>A0ABZ3B246_9ENTR</name>
<evidence type="ECO:0000256" key="6">
    <source>
        <dbReference type="ARBA" id="ARBA00022801"/>
    </source>
</evidence>
<gene>
    <name evidence="12" type="ORF">AAEY27_16530</name>
</gene>
<keyword evidence="6" id="KW-0378">Hydrolase</keyword>
<comment type="catalytic activity">
    <reaction evidence="9">
        <text>3',3'-c-di-GMP + H2O = 5'-phosphoguanylyl(3'-&gt;5')guanosine + H(+)</text>
        <dbReference type="Rhea" id="RHEA:24902"/>
        <dbReference type="ChEBI" id="CHEBI:15377"/>
        <dbReference type="ChEBI" id="CHEBI:15378"/>
        <dbReference type="ChEBI" id="CHEBI:58754"/>
        <dbReference type="ChEBI" id="CHEBI:58805"/>
        <dbReference type="EC" id="3.1.4.52"/>
    </reaction>
</comment>
<evidence type="ECO:0000256" key="5">
    <source>
        <dbReference type="ARBA" id="ARBA00022692"/>
    </source>
</evidence>
<reference evidence="12 13" key="1">
    <citation type="submission" date="2024-04" db="EMBL/GenBank/DDBJ databases">
        <title>Kosakonia calanthae sp. nov., a halophilic bacterium isolated from leaves of Calanthe tiplacata.</title>
        <authorList>
            <person name="Wu P."/>
        </authorList>
    </citation>
    <scope>NUCLEOTIDE SEQUENCE [LARGE SCALE GENOMIC DNA]</scope>
    <source>
        <strain evidence="12 13">BYX6</strain>
    </source>
</reference>
<dbReference type="SMART" id="SM00052">
    <property type="entry name" value="EAL"/>
    <property type="match status" value="1"/>
</dbReference>
<evidence type="ECO:0000256" key="10">
    <source>
        <dbReference type="SAM" id="Phobius"/>
    </source>
</evidence>
<dbReference type="EMBL" id="CP151800">
    <property type="protein sequence ID" value="WZV97259.1"/>
    <property type="molecule type" value="Genomic_DNA"/>
</dbReference>
<dbReference type="PANTHER" id="PTHR33121:SF81">
    <property type="entry name" value="CYCLIC DI-GMP PHOSPHODIESTERASE PDEB-RELATED"/>
    <property type="match status" value="1"/>
</dbReference>
<evidence type="ECO:0000256" key="3">
    <source>
        <dbReference type="ARBA" id="ARBA00022475"/>
    </source>
</evidence>
<dbReference type="InterPro" id="IPR001633">
    <property type="entry name" value="EAL_dom"/>
</dbReference>
<keyword evidence="7 10" id="KW-1133">Transmembrane helix</keyword>